<feature type="region of interest" description="Disordered" evidence="1">
    <location>
        <begin position="47"/>
        <end position="122"/>
    </location>
</feature>
<dbReference type="EMBL" id="BMUE01000010">
    <property type="protein sequence ID" value="GGW64482.1"/>
    <property type="molecule type" value="Genomic_DNA"/>
</dbReference>
<name>A0A918JBV1_9ACTN</name>
<gene>
    <name evidence="3" type="ORF">GCM10010503_47100</name>
</gene>
<evidence type="ECO:0000256" key="1">
    <source>
        <dbReference type="SAM" id="MobiDB-lite"/>
    </source>
</evidence>
<keyword evidence="2" id="KW-0732">Signal</keyword>
<keyword evidence="4" id="KW-1185">Reference proteome</keyword>
<feature type="signal peptide" evidence="2">
    <location>
        <begin position="1"/>
        <end position="31"/>
    </location>
</feature>
<dbReference type="Proteomes" id="UP000620224">
    <property type="component" value="Unassembled WGS sequence"/>
</dbReference>
<evidence type="ECO:0000313" key="4">
    <source>
        <dbReference type="Proteomes" id="UP000620224"/>
    </source>
</evidence>
<evidence type="ECO:0000313" key="3">
    <source>
        <dbReference type="EMBL" id="GGW64482.1"/>
    </source>
</evidence>
<sequence>MFRGTTPRTLLGLLAVALLALQLFTPTGTFAPAHTIGQALAKAEPGITPSAAQPARERAEVFRAPGRSGEPVHVPHVRDRQRGSASGWAQEHPLIPGRAAAAASSHTAGAPRHQVPAAPRAHAPAALQVFRC</sequence>
<evidence type="ECO:0000256" key="2">
    <source>
        <dbReference type="SAM" id="SignalP"/>
    </source>
</evidence>
<reference evidence="3 4" key="1">
    <citation type="journal article" date="2014" name="Int. J. Syst. Evol. Microbiol.">
        <title>Complete genome sequence of Corynebacterium casei LMG S-19264T (=DSM 44701T), isolated from a smear-ripened cheese.</title>
        <authorList>
            <consortium name="US DOE Joint Genome Institute (JGI-PGF)"/>
            <person name="Walter F."/>
            <person name="Albersmeier A."/>
            <person name="Kalinowski J."/>
            <person name="Ruckert C."/>
        </authorList>
    </citation>
    <scope>NUCLEOTIDE SEQUENCE [LARGE SCALE GENOMIC DNA]</scope>
    <source>
        <strain evidence="3 4">JCM 4490</strain>
    </source>
</reference>
<evidence type="ECO:0008006" key="5">
    <source>
        <dbReference type="Google" id="ProtNLM"/>
    </source>
</evidence>
<dbReference type="AlphaFoldDB" id="A0A918JBV1"/>
<accession>A0A918JBV1</accession>
<protein>
    <recommendedName>
        <fullName evidence="5">Secreted protein</fullName>
    </recommendedName>
</protein>
<comment type="caution">
    <text evidence="3">The sequence shown here is derived from an EMBL/GenBank/DDBJ whole genome shotgun (WGS) entry which is preliminary data.</text>
</comment>
<feature type="compositionally biased region" description="Low complexity" evidence="1">
    <location>
        <begin position="96"/>
        <end position="122"/>
    </location>
</feature>
<organism evidence="3 4">
    <name type="scientific">Streptomyces lucensis JCM 4490</name>
    <dbReference type="NCBI Taxonomy" id="1306176"/>
    <lineage>
        <taxon>Bacteria</taxon>
        <taxon>Bacillati</taxon>
        <taxon>Actinomycetota</taxon>
        <taxon>Actinomycetes</taxon>
        <taxon>Kitasatosporales</taxon>
        <taxon>Streptomycetaceae</taxon>
        <taxon>Streptomyces</taxon>
    </lineage>
</organism>
<feature type="chain" id="PRO_5039284628" description="Secreted protein" evidence="2">
    <location>
        <begin position="32"/>
        <end position="132"/>
    </location>
</feature>
<proteinExistence type="predicted"/>